<feature type="signal peptide" evidence="1">
    <location>
        <begin position="1"/>
        <end position="21"/>
    </location>
</feature>
<evidence type="ECO:0000313" key="2">
    <source>
        <dbReference type="EMBL" id="KAG0554079.1"/>
    </source>
</evidence>
<dbReference type="EMBL" id="CM026433">
    <property type="protein sequence ID" value="KAG0554079.1"/>
    <property type="molecule type" value="Genomic_DNA"/>
</dbReference>
<comment type="caution">
    <text evidence="2">The sequence shown here is derived from an EMBL/GenBank/DDBJ whole genome shotgun (WGS) entry which is preliminary data.</text>
</comment>
<feature type="chain" id="PRO_5035879937" description="Secreted protein" evidence="1">
    <location>
        <begin position="22"/>
        <end position="116"/>
    </location>
</feature>
<gene>
    <name evidence="2" type="ORF">KC19_12G060700</name>
</gene>
<evidence type="ECO:0000313" key="3">
    <source>
        <dbReference type="Proteomes" id="UP000822688"/>
    </source>
</evidence>
<protein>
    <recommendedName>
        <fullName evidence="4">Secreted protein</fullName>
    </recommendedName>
</protein>
<proteinExistence type="predicted"/>
<sequence length="116" mass="12854">MPCHLVLLPLLHLPLPLPPHAHKLSPPPLPLLSHHHLHHHLLLHLHLHHHRITATALLTRVPTSLQHLHPGTHCTISCITYSLCTLLPCLLGSSFLHHLVNQFAARVAVLSGLVIT</sequence>
<organism evidence="2 3">
    <name type="scientific">Ceratodon purpureus</name>
    <name type="common">Fire moss</name>
    <name type="synonym">Dicranum purpureum</name>
    <dbReference type="NCBI Taxonomy" id="3225"/>
    <lineage>
        <taxon>Eukaryota</taxon>
        <taxon>Viridiplantae</taxon>
        <taxon>Streptophyta</taxon>
        <taxon>Embryophyta</taxon>
        <taxon>Bryophyta</taxon>
        <taxon>Bryophytina</taxon>
        <taxon>Bryopsida</taxon>
        <taxon>Dicranidae</taxon>
        <taxon>Pseudoditrichales</taxon>
        <taxon>Ditrichaceae</taxon>
        <taxon>Ceratodon</taxon>
    </lineage>
</organism>
<evidence type="ECO:0008006" key="4">
    <source>
        <dbReference type="Google" id="ProtNLM"/>
    </source>
</evidence>
<name>A0A8T0G7S6_CERPU</name>
<dbReference type="AlphaFoldDB" id="A0A8T0G7S6"/>
<keyword evidence="3" id="KW-1185">Reference proteome</keyword>
<dbReference type="Proteomes" id="UP000822688">
    <property type="component" value="Chromosome 12"/>
</dbReference>
<keyword evidence="1" id="KW-0732">Signal</keyword>
<accession>A0A8T0G7S6</accession>
<evidence type="ECO:0000256" key="1">
    <source>
        <dbReference type="SAM" id="SignalP"/>
    </source>
</evidence>
<reference evidence="2" key="1">
    <citation type="submission" date="2020-06" db="EMBL/GenBank/DDBJ databases">
        <title>WGS assembly of Ceratodon purpureus strain R40.</title>
        <authorList>
            <person name="Carey S.B."/>
            <person name="Jenkins J."/>
            <person name="Shu S."/>
            <person name="Lovell J.T."/>
            <person name="Sreedasyam A."/>
            <person name="Maumus F."/>
            <person name="Tiley G.P."/>
            <person name="Fernandez-Pozo N."/>
            <person name="Barry K."/>
            <person name="Chen C."/>
            <person name="Wang M."/>
            <person name="Lipzen A."/>
            <person name="Daum C."/>
            <person name="Saski C.A."/>
            <person name="Payton A.C."/>
            <person name="Mcbreen J.C."/>
            <person name="Conrad R.E."/>
            <person name="Kollar L.M."/>
            <person name="Olsson S."/>
            <person name="Huttunen S."/>
            <person name="Landis J.B."/>
            <person name="Wickett N.J."/>
            <person name="Johnson M.G."/>
            <person name="Rensing S.A."/>
            <person name="Grimwood J."/>
            <person name="Schmutz J."/>
            <person name="Mcdaniel S.F."/>
        </authorList>
    </citation>
    <scope>NUCLEOTIDE SEQUENCE</scope>
    <source>
        <strain evidence="2">R40</strain>
    </source>
</reference>